<dbReference type="OrthoDB" id="10045355at2759"/>
<proteinExistence type="predicted"/>
<organism evidence="2 3">
    <name type="scientific">Ceutorhynchus assimilis</name>
    <name type="common">cabbage seed weevil</name>
    <dbReference type="NCBI Taxonomy" id="467358"/>
    <lineage>
        <taxon>Eukaryota</taxon>
        <taxon>Metazoa</taxon>
        <taxon>Ecdysozoa</taxon>
        <taxon>Arthropoda</taxon>
        <taxon>Hexapoda</taxon>
        <taxon>Insecta</taxon>
        <taxon>Pterygota</taxon>
        <taxon>Neoptera</taxon>
        <taxon>Endopterygota</taxon>
        <taxon>Coleoptera</taxon>
        <taxon>Polyphaga</taxon>
        <taxon>Cucujiformia</taxon>
        <taxon>Curculionidae</taxon>
        <taxon>Ceutorhynchinae</taxon>
        <taxon>Ceutorhynchus</taxon>
    </lineage>
</organism>
<evidence type="ECO:0008006" key="4">
    <source>
        <dbReference type="Google" id="ProtNLM"/>
    </source>
</evidence>
<dbReference type="PANTHER" id="PTHR31025:SF9">
    <property type="entry name" value="SI:DKEY-286J15.1"/>
    <property type="match status" value="1"/>
</dbReference>
<dbReference type="Proteomes" id="UP001152799">
    <property type="component" value="Chromosome 10"/>
</dbReference>
<sequence>MEELLSAWGYEDLIESFKENDLNINNIFELTEPLIKELIPSIGKRMAFLQKFNSAKELMLLEVVNIENRPPSPSTTNNNSEVSSAINTNSTTSIVSVDGGSTSTSNNNSEDYFIIPEDNTRMAFCNIVDALTNNLFPDFHLGTLLETSPLGKSILKYYECNQTLDHTHRSRLVDIIVKHIFNFIVKNRLKHDDFNRITSKIIDLFPKECPSTYYIPAIPKRHSNVGKPILAKGRLVDKVRNLLHRSGEGSQLRKKKGAEDLPSADAKRRTVECSNEDAERACLWLKNRQEPWDEVIENWTKTHDFRHCDKNAKTVADFLKQWPILNSQSSQGLIDIDFDLLYPNCGLKLVTNWKHFFETVKRLRHKNIRDETPLLLLNHLQELGEDHCDNIEAVQLYLLSYMIPPKGRLCLENKKHWKFSSQESCDSLIIHAKVNCGDIERLMNAQKEKAKAKKLTLQPYVLIEGPTLWEISNCYIVIDDLKYQVPTAMKAIDLCFKVFHVFHAKYPPQSDHIWTLIQKESDCKRSFHRRGVFKKHLYKEHSYILKSKNISKKTLHFSETDVNSPSSTNDLTNSPSSSDHKQEPQYDSSVHIFDNVNASDLVNKLETILKKSAEDLVSKLYNNLSLTRSTVDTVIQYFIAFLNSGVFNIANELICNLNKQPDSKLSNTLHSPVLNIFEKIENCFSFLSTEYKRFKYFNSCGKFIKPIQCPIGTSTEESRKQGTVSLILKEIFSVFIPMRAVLKEFLELPSVLDKILDYQNSLVSTKTNEDCMLNIVQGDLCKDLRSDKNKIILPIILYFDDLEVCNPLGSHAGYYKLGSVYYTIATIPPEFSRRLENIFVAQIFHSNDRTPFGNSKVFNCIIDELLFLQNNGIQVSKSDKSLTQVHFTLVLIIGDNLGVHSLLGCSESFSATYYCRFCTGEKSELKVQTSENLAYLRLEPDYANHSENKLFGIKETCIWHSLKSFHIYRNMTCDIMHDLFEGVHRYDMAHIVSALIASNFFSLSTLNSKIKYFSYHNDEKNLPPNIKQEHLNNGSIVFSAAEMLTLVRNFRFIIGDFVPEGNEIWDFYLKLLDITDLLTSQTISSGDADYLKCLITEHHEMYLSLFEDNLKPKHHFLLHYHRILKLVGPLCHISSMRFEAKHRDLKTNSNNVRSRKNLPLTLALRIQLKNCYRFLSGTGLSNIITYGSVYEEIFDFSEHKVDELKDNVFFVPWYEKNGIKFKLKDVIVESNIDTDIPQFSEISQIMIDVNNSEKCYFVCKKLFIIKYSLHYKAYKINCSSDKSIICLADTMSLFPTKIHTLSTGELYVSTPKM</sequence>
<feature type="region of interest" description="Disordered" evidence="1">
    <location>
        <begin position="558"/>
        <end position="584"/>
    </location>
</feature>
<name>A0A9N9QKM3_9CUCU</name>
<feature type="compositionally biased region" description="Polar residues" evidence="1">
    <location>
        <begin position="560"/>
        <end position="577"/>
    </location>
</feature>
<evidence type="ECO:0000256" key="1">
    <source>
        <dbReference type="SAM" id="MobiDB-lite"/>
    </source>
</evidence>
<gene>
    <name evidence="2" type="ORF">CEUTPL_LOCUS2198</name>
</gene>
<reference evidence="2" key="1">
    <citation type="submission" date="2022-01" db="EMBL/GenBank/DDBJ databases">
        <authorList>
            <person name="King R."/>
        </authorList>
    </citation>
    <scope>NUCLEOTIDE SEQUENCE</scope>
</reference>
<protein>
    <recommendedName>
        <fullName evidence="4">SAM domain-containing protein</fullName>
    </recommendedName>
</protein>
<evidence type="ECO:0000313" key="2">
    <source>
        <dbReference type="EMBL" id="CAG9761495.1"/>
    </source>
</evidence>
<dbReference type="EMBL" id="OU892286">
    <property type="protein sequence ID" value="CAG9761495.1"/>
    <property type="molecule type" value="Genomic_DNA"/>
</dbReference>
<keyword evidence="3" id="KW-1185">Reference proteome</keyword>
<accession>A0A9N9QKM3</accession>
<evidence type="ECO:0000313" key="3">
    <source>
        <dbReference type="Proteomes" id="UP001152799"/>
    </source>
</evidence>
<dbReference type="PANTHER" id="PTHR31025">
    <property type="entry name" value="SI:CH211-196P9.1-RELATED"/>
    <property type="match status" value="1"/>
</dbReference>